<name>A0A410P4Z9_VELA1</name>
<dbReference type="Pfam" id="PF00361">
    <property type="entry name" value="Proton_antipo_M"/>
    <property type="match status" value="1"/>
</dbReference>
<evidence type="ECO:0000256" key="1">
    <source>
        <dbReference type="ARBA" id="ARBA00004651"/>
    </source>
</evidence>
<evidence type="ECO:0000256" key="3">
    <source>
        <dbReference type="ARBA" id="ARBA00022475"/>
    </source>
</evidence>
<feature type="transmembrane region" description="Helical" evidence="8">
    <location>
        <begin position="124"/>
        <end position="142"/>
    </location>
</feature>
<dbReference type="InterPro" id="IPR003918">
    <property type="entry name" value="NADH_UbQ_OxRdtase"/>
</dbReference>
<keyword evidence="6 8" id="KW-0472">Membrane</keyword>
<organism evidence="10 11">
    <name type="scientific">Velamenicoccus archaeovorus</name>
    <dbReference type="NCBI Taxonomy" id="1930593"/>
    <lineage>
        <taxon>Bacteria</taxon>
        <taxon>Pseudomonadati</taxon>
        <taxon>Candidatus Omnitrophota</taxon>
        <taxon>Candidatus Velamenicoccus</taxon>
    </lineage>
</organism>
<dbReference type="AlphaFoldDB" id="A0A410P4Z9"/>
<dbReference type="GO" id="GO:0008137">
    <property type="term" value="F:NADH dehydrogenase (ubiquinone) activity"/>
    <property type="evidence" value="ECO:0007669"/>
    <property type="project" value="InterPro"/>
</dbReference>
<dbReference type="KEGG" id="vai:BU251_04545"/>
<evidence type="ECO:0000256" key="4">
    <source>
        <dbReference type="ARBA" id="ARBA00022692"/>
    </source>
</evidence>
<evidence type="ECO:0000313" key="10">
    <source>
        <dbReference type="EMBL" id="QAT17054.1"/>
    </source>
</evidence>
<evidence type="ECO:0000256" key="2">
    <source>
        <dbReference type="ARBA" id="ARBA00005346"/>
    </source>
</evidence>
<dbReference type="InterPro" id="IPR050586">
    <property type="entry name" value="CPA3_Na-H_Antiporter_D"/>
</dbReference>
<protein>
    <submittedName>
        <fullName evidence="10">Hydrogenase-4 component B / Formate hydrogenlyase subunit 3</fullName>
    </submittedName>
</protein>
<feature type="domain" description="NADH:quinone oxidoreductase/Mrp antiporter transmembrane" evidence="9">
    <location>
        <begin position="120"/>
        <end position="410"/>
    </location>
</feature>
<reference evidence="10 11" key="1">
    <citation type="submission" date="2017-01" db="EMBL/GenBank/DDBJ databases">
        <title>First insights into the biology of 'candidatus Vampirococcus archaeovorus'.</title>
        <authorList>
            <person name="Kizina J."/>
            <person name="Jordan S."/>
            <person name="Stueber K."/>
            <person name="Reinhardt R."/>
            <person name="Harder J."/>
        </authorList>
    </citation>
    <scope>NUCLEOTIDE SEQUENCE [LARGE SCALE GENOMIC DNA]</scope>
    <source>
        <strain evidence="10 11">LiM</strain>
    </source>
</reference>
<feature type="transmembrane region" description="Helical" evidence="8">
    <location>
        <begin position="195"/>
        <end position="214"/>
    </location>
</feature>
<feature type="transmembrane region" description="Helical" evidence="8">
    <location>
        <begin position="399"/>
        <end position="417"/>
    </location>
</feature>
<evidence type="ECO:0000313" key="11">
    <source>
        <dbReference type="Proteomes" id="UP000287243"/>
    </source>
</evidence>
<feature type="transmembrane region" description="Helical" evidence="8">
    <location>
        <begin position="366"/>
        <end position="392"/>
    </location>
</feature>
<dbReference type="GO" id="GO:0042773">
    <property type="term" value="P:ATP synthesis coupled electron transport"/>
    <property type="evidence" value="ECO:0007669"/>
    <property type="project" value="InterPro"/>
</dbReference>
<feature type="transmembrane region" description="Helical" evidence="8">
    <location>
        <begin position="437"/>
        <end position="462"/>
    </location>
</feature>
<keyword evidence="5 8" id="KW-1133">Transmembrane helix</keyword>
<dbReference type="InterPro" id="IPR001750">
    <property type="entry name" value="ND/Mrp_TM"/>
</dbReference>
<gene>
    <name evidence="10" type="ORF">BU251_04545</name>
</gene>
<evidence type="ECO:0000256" key="6">
    <source>
        <dbReference type="ARBA" id="ARBA00023136"/>
    </source>
</evidence>
<evidence type="ECO:0000256" key="5">
    <source>
        <dbReference type="ARBA" id="ARBA00022989"/>
    </source>
</evidence>
<keyword evidence="11" id="KW-1185">Reference proteome</keyword>
<dbReference type="OrthoDB" id="9807568at2"/>
<feature type="transmembrane region" description="Helical" evidence="8">
    <location>
        <begin position="302"/>
        <end position="323"/>
    </location>
</feature>
<proteinExistence type="inferred from homology"/>
<dbReference type="GO" id="GO:0005886">
    <property type="term" value="C:plasma membrane"/>
    <property type="evidence" value="ECO:0007669"/>
    <property type="project" value="UniProtKB-SubCell"/>
</dbReference>
<keyword evidence="3" id="KW-1003">Cell membrane</keyword>
<feature type="transmembrane region" description="Helical" evidence="8">
    <location>
        <begin position="99"/>
        <end position="118"/>
    </location>
</feature>
<keyword evidence="10" id="KW-0456">Lyase</keyword>
<dbReference type="PRINTS" id="PR01437">
    <property type="entry name" value="NUOXDRDTASE4"/>
</dbReference>
<keyword evidence="4 7" id="KW-0812">Transmembrane</keyword>
<evidence type="ECO:0000256" key="7">
    <source>
        <dbReference type="RuleBase" id="RU000320"/>
    </source>
</evidence>
<dbReference type="EMBL" id="CP019384">
    <property type="protein sequence ID" value="QAT17054.1"/>
    <property type="molecule type" value="Genomic_DNA"/>
</dbReference>
<dbReference type="PANTHER" id="PTHR42703:SF1">
    <property type="entry name" value="NA(+)_H(+) ANTIPORTER SUBUNIT D1"/>
    <property type="match status" value="1"/>
</dbReference>
<feature type="transmembrane region" description="Helical" evidence="8">
    <location>
        <begin position="6"/>
        <end position="21"/>
    </location>
</feature>
<comment type="subcellular location">
    <subcellularLocation>
        <location evidence="1">Cell membrane</location>
        <topology evidence="1">Multi-pass membrane protein</topology>
    </subcellularLocation>
    <subcellularLocation>
        <location evidence="7">Membrane</location>
        <topology evidence="7">Multi-pass membrane protein</topology>
    </subcellularLocation>
</comment>
<dbReference type="GO" id="GO:0016829">
    <property type="term" value="F:lyase activity"/>
    <property type="evidence" value="ECO:0007669"/>
    <property type="project" value="UniProtKB-KW"/>
</dbReference>
<evidence type="ECO:0000256" key="8">
    <source>
        <dbReference type="SAM" id="Phobius"/>
    </source>
</evidence>
<feature type="transmembrane region" description="Helical" evidence="8">
    <location>
        <begin position="226"/>
        <end position="250"/>
    </location>
</feature>
<feature type="transmembrane region" description="Helical" evidence="8">
    <location>
        <begin position="154"/>
        <end position="175"/>
    </location>
</feature>
<feature type="transmembrane region" description="Helical" evidence="8">
    <location>
        <begin position="28"/>
        <end position="49"/>
    </location>
</feature>
<sequence length="472" mass="50696">MLSLLILIPLAFLLLMNFLTLKGRRMAFAVVMALSFFQIYAVFCPTIMANRPLHGLASVFDFTLAVDGLSRIMLLCIAIVIFIALLVAAPFVKEEDKRFYFAGLMILELMGLNGVVMVRDIFSMYVFWEVAAAASFILIALQKKRDPLEGAFKYLIFSSVATVFVLSAIAIILLISGDTSFAAIREALRVSPHSFLITLAVGIFLAGLFMKAGVMPFHGYLPDAYASAPAPVSILLAGVVTKTLGVYTAMRIVIDLFGFSASLQSILLCIGLISAIFGALAAMGQKDLKRLLAYSSISQVGYIFLGFGCGTPLGIAAAIFHIFNHTVFKSLLFVNAAAVEDRTGSLDMSRMSGLASRMPVTGTTSVLASLSASGVPPLAGFWSKLFIVLALWQCGHYGVAATAVMASLLTLAYMLLFQRSVFFGTLEKGLEGVVEAGFGLTLPAIILAVLIVGIGLFFPYIVHTVIFPVVSY</sequence>
<evidence type="ECO:0000259" key="9">
    <source>
        <dbReference type="Pfam" id="PF00361"/>
    </source>
</evidence>
<feature type="transmembrane region" description="Helical" evidence="8">
    <location>
        <begin position="69"/>
        <end position="92"/>
    </location>
</feature>
<dbReference type="Proteomes" id="UP000287243">
    <property type="component" value="Chromosome"/>
</dbReference>
<feature type="transmembrane region" description="Helical" evidence="8">
    <location>
        <begin position="256"/>
        <end position="281"/>
    </location>
</feature>
<accession>A0A410P4Z9</accession>
<dbReference type="PANTHER" id="PTHR42703">
    <property type="entry name" value="NADH DEHYDROGENASE"/>
    <property type="match status" value="1"/>
</dbReference>
<dbReference type="RefSeq" id="WP_128699697.1">
    <property type="nucleotide sequence ID" value="NZ_CP019384.1"/>
</dbReference>
<comment type="similarity">
    <text evidence="2">Belongs to the CPA3 antiporters (TC 2.A.63) subunit D family.</text>
</comment>